<name>X6M215_RETFI</name>
<feature type="compositionally biased region" description="Basic and acidic residues" evidence="1">
    <location>
        <begin position="106"/>
        <end position="124"/>
    </location>
</feature>
<accession>X6M215</accession>
<evidence type="ECO:0000313" key="3">
    <source>
        <dbReference type="Proteomes" id="UP000023152"/>
    </source>
</evidence>
<evidence type="ECO:0000256" key="1">
    <source>
        <dbReference type="SAM" id="MobiDB-lite"/>
    </source>
</evidence>
<feature type="compositionally biased region" description="Polar residues" evidence="1">
    <location>
        <begin position="142"/>
        <end position="153"/>
    </location>
</feature>
<protein>
    <submittedName>
        <fullName evidence="2">Uncharacterized protein</fullName>
    </submittedName>
</protein>
<proteinExistence type="predicted"/>
<organism evidence="2 3">
    <name type="scientific">Reticulomyxa filosa</name>
    <dbReference type="NCBI Taxonomy" id="46433"/>
    <lineage>
        <taxon>Eukaryota</taxon>
        <taxon>Sar</taxon>
        <taxon>Rhizaria</taxon>
        <taxon>Retaria</taxon>
        <taxon>Foraminifera</taxon>
        <taxon>Monothalamids</taxon>
        <taxon>Reticulomyxidae</taxon>
        <taxon>Reticulomyxa</taxon>
    </lineage>
</organism>
<reference evidence="2 3" key="1">
    <citation type="journal article" date="2013" name="Curr. Biol.">
        <title>The Genome of the Foraminiferan Reticulomyxa filosa.</title>
        <authorList>
            <person name="Glockner G."/>
            <person name="Hulsmann N."/>
            <person name="Schleicher M."/>
            <person name="Noegel A.A."/>
            <person name="Eichinger L."/>
            <person name="Gallinger C."/>
            <person name="Pawlowski J."/>
            <person name="Sierra R."/>
            <person name="Euteneuer U."/>
            <person name="Pillet L."/>
            <person name="Moustafa A."/>
            <person name="Platzer M."/>
            <person name="Groth M."/>
            <person name="Szafranski K."/>
            <person name="Schliwa M."/>
        </authorList>
    </citation>
    <scope>NUCLEOTIDE SEQUENCE [LARGE SCALE GENOMIC DNA]</scope>
</reference>
<dbReference type="AlphaFoldDB" id="X6M215"/>
<dbReference type="EMBL" id="ASPP01026591">
    <property type="protein sequence ID" value="ETO07025.1"/>
    <property type="molecule type" value="Genomic_DNA"/>
</dbReference>
<comment type="caution">
    <text evidence="2">The sequence shown here is derived from an EMBL/GenBank/DDBJ whole genome shotgun (WGS) entry which is preliminary data.</text>
</comment>
<sequence length="389" mass="45387">MAKFMELVENVDTLFFPTTIFPQKLLQERILCQIVLKRKKKVQKDIYLKKNKMQYDNRKRKRNFQELESSNENVFLIGFVFITLIINIGNRENSIPSKRAKVVVREGKTTEPKISKSKSSYDERSSDEEMSDDLSDERDSSANSPKANQNKDNALSFPMTDHSDIVDIDCDFPPCFVEQNNRVQEMLGWCAFLCSSFLFLIGRVSETLTNQSNNQMFWEHWASEFDKDDEFGMDLTNFMFHCAGIRTWQLTNPQLCLTPPVDISVKDKVREVLEKSLEHSPTTTMMLDKIRQELGILNATTTLNENSAAYLKWKQIFENGETDDILFVDKRKQQNRPKTSKDKAANKKQVMTRYKSFWHHIVNAIEDLLYENKEDCIACVLRFCELLSR</sequence>
<gene>
    <name evidence="2" type="ORF">RFI_30366</name>
</gene>
<feature type="region of interest" description="Disordered" evidence="1">
    <location>
        <begin position="106"/>
        <end position="157"/>
    </location>
</feature>
<feature type="compositionally biased region" description="Acidic residues" evidence="1">
    <location>
        <begin position="125"/>
        <end position="136"/>
    </location>
</feature>
<evidence type="ECO:0000313" key="2">
    <source>
        <dbReference type="EMBL" id="ETO07025.1"/>
    </source>
</evidence>
<keyword evidence="3" id="KW-1185">Reference proteome</keyword>
<dbReference type="Proteomes" id="UP000023152">
    <property type="component" value="Unassembled WGS sequence"/>
</dbReference>